<feature type="compositionally biased region" description="Basic and acidic residues" evidence="1">
    <location>
        <begin position="60"/>
        <end position="69"/>
    </location>
</feature>
<feature type="region of interest" description="Disordered" evidence="1">
    <location>
        <begin position="143"/>
        <end position="169"/>
    </location>
</feature>
<dbReference type="Proteomes" id="UP000007494">
    <property type="component" value="Chromosome XI"/>
</dbReference>
<reference evidence="2" key="1">
    <citation type="submission" date="2011-02" db="EMBL/GenBank/DDBJ databases">
        <authorList>
            <person name="Aslett M."/>
        </authorList>
    </citation>
    <scope>NUCLEOTIDE SEQUENCE</scope>
    <source>
        <strain evidence="2">Liverpool</strain>
    </source>
</reference>
<dbReference type="EMBL" id="LN714486">
    <property type="protein sequence ID" value="CEL69799.1"/>
    <property type="molecule type" value="Genomic_DNA"/>
</dbReference>
<reference evidence="4" key="3">
    <citation type="journal article" date="2012" name="PLoS Pathog.">
        <title>Comparative genomics of the apicomplexan parasites Toxoplasma gondii and Neospora caninum: Coccidia differing in host range and transmission strategy.</title>
        <authorList>
            <person name="Reid A.J."/>
            <person name="Vermont S.J."/>
            <person name="Cotton J.A."/>
            <person name="Harris D."/>
            <person name="Hill-Cawthorne G.A."/>
            <person name="Konen-Waisman S."/>
            <person name="Latham S.M."/>
            <person name="Mourier T."/>
            <person name="Norton R."/>
            <person name="Quail M.A."/>
            <person name="Sanders M."/>
            <person name="Shanmugam D."/>
            <person name="Sohal A."/>
            <person name="Wasmuth J.D."/>
            <person name="Brunk B."/>
            <person name="Grigg M.E."/>
            <person name="Howard J.C."/>
            <person name="Parkinson J."/>
            <person name="Roos D.S."/>
            <person name="Trees A.J."/>
            <person name="Berriman M."/>
            <person name="Pain A."/>
            <person name="Wastling J.M."/>
        </authorList>
    </citation>
    <scope>NUCLEOTIDE SEQUENCE [LARGE SCALE GENOMIC DNA]</scope>
    <source>
        <strain evidence="4">Liverpool</strain>
    </source>
</reference>
<evidence type="ECO:0000313" key="2">
    <source>
        <dbReference type="EMBL" id="CBZ55075.1"/>
    </source>
</evidence>
<feature type="region of interest" description="Disordered" evidence="1">
    <location>
        <begin position="35"/>
        <end position="83"/>
    </location>
</feature>
<protein>
    <submittedName>
        <fullName evidence="2">Uncharacterized protein</fullName>
    </submittedName>
</protein>
<dbReference type="AlphaFoldDB" id="F0VMX9"/>
<dbReference type="RefSeq" id="XP_003885103.1">
    <property type="nucleotide sequence ID" value="XM_003885054.1"/>
</dbReference>
<evidence type="ECO:0000256" key="1">
    <source>
        <dbReference type="SAM" id="MobiDB-lite"/>
    </source>
</evidence>
<dbReference type="eggNOG" id="ENOG502R0AY">
    <property type="taxonomic scope" value="Eukaryota"/>
</dbReference>
<evidence type="ECO:0000313" key="3">
    <source>
        <dbReference type="EMBL" id="CEL69799.1"/>
    </source>
</evidence>
<keyword evidence="4" id="KW-1185">Reference proteome</keyword>
<dbReference type="EMBL" id="FR823392">
    <property type="protein sequence ID" value="CBZ55075.1"/>
    <property type="molecule type" value="Genomic_DNA"/>
</dbReference>
<dbReference type="GeneID" id="13446790"/>
<evidence type="ECO:0000313" key="4">
    <source>
        <dbReference type="Proteomes" id="UP000007494"/>
    </source>
</evidence>
<proteinExistence type="predicted"/>
<feature type="compositionally biased region" description="Basic and acidic residues" evidence="1">
    <location>
        <begin position="35"/>
        <end position="50"/>
    </location>
</feature>
<reference evidence="3" key="4">
    <citation type="journal article" date="2015" name="PLoS ONE">
        <title>Comprehensive Evaluation of Toxoplasma gondii VEG and Neospora caninum LIV Genomes with Tachyzoite Stage Transcriptome and Proteome Defines Novel Transcript Features.</title>
        <authorList>
            <person name="Ramaprasad A."/>
            <person name="Mourier T."/>
            <person name="Naeem R."/>
            <person name="Malas T.B."/>
            <person name="Moussa E."/>
            <person name="Panigrahi A."/>
            <person name="Vermont S.J."/>
            <person name="Otto T.D."/>
            <person name="Wastling J."/>
            <person name="Pain A."/>
        </authorList>
    </citation>
    <scope>NUCLEOTIDE SEQUENCE</scope>
    <source>
        <strain evidence="3">Liverpool</strain>
    </source>
</reference>
<dbReference type="InParanoid" id="F0VMX9"/>
<sequence length="192" mass="21186">MGLHSPRSPDDPVVQVLRRNSRDMWMESMLKEDSLLHDEKGEAVSREVVHRGTHVSTRPADSRKGKKQDGGVVEKSSALDDSAKVVKGQSKEMRYFHSSTVDSLSSIGDVNITKAPSFGSSASNQDEVVRALRTWSRGQWSLNAQDSIDASSPSSPQNPPISPVLDEECVNDVIKEEVESTTGYRGSLRHRR</sequence>
<name>F0VMX9_NEOCL</name>
<dbReference type="VEuPathDB" id="ToxoDB:NCLIV_055000"/>
<dbReference type="OrthoDB" id="331621at2759"/>
<accession>F0VMX9</accession>
<organism evidence="2 4">
    <name type="scientific">Neospora caninum (strain Liverpool)</name>
    <dbReference type="NCBI Taxonomy" id="572307"/>
    <lineage>
        <taxon>Eukaryota</taxon>
        <taxon>Sar</taxon>
        <taxon>Alveolata</taxon>
        <taxon>Apicomplexa</taxon>
        <taxon>Conoidasida</taxon>
        <taxon>Coccidia</taxon>
        <taxon>Eucoccidiorida</taxon>
        <taxon>Eimeriorina</taxon>
        <taxon>Sarcocystidae</taxon>
        <taxon>Neospora</taxon>
    </lineage>
</organism>
<reference evidence="2" key="2">
    <citation type="submission" date="2011-03" db="EMBL/GenBank/DDBJ databases">
        <title>Comparative genomics and transcriptomics of Neospora caninum and Toxoplasma gondii.</title>
        <authorList>
            <person name="Reid A.J."/>
            <person name="Sohal A."/>
            <person name="Harris D."/>
            <person name="Quail M."/>
            <person name="Sanders M."/>
            <person name="Berriman M."/>
            <person name="Wastling J.M."/>
            <person name="Pain A."/>
        </authorList>
    </citation>
    <scope>NUCLEOTIDE SEQUENCE</scope>
    <source>
        <strain evidence="2">Liverpool</strain>
    </source>
</reference>
<dbReference type="OMA" id="GRPTHTH"/>
<gene>
    <name evidence="3" type="ORF">BN1204_055000</name>
    <name evidence="2" type="ORF">NCLIV_055000</name>
</gene>